<organism evidence="1 2">
    <name type="scientific">Oryza meyeriana var. granulata</name>
    <dbReference type="NCBI Taxonomy" id="110450"/>
    <lineage>
        <taxon>Eukaryota</taxon>
        <taxon>Viridiplantae</taxon>
        <taxon>Streptophyta</taxon>
        <taxon>Embryophyta</taxon>
        <taxon>Tracheophyta</taxon>
        <taxon>Spermatophyta</taxon>
        <taxon>Magnoliopsida</taxon>
        <taxon>Liliopsida</taxon>
        <taxon>Poales</taxon>
        <taxon>Poaceae</taxon>
        <taxon>BOP clade</taxon>
        <taxon>Oryzoideae</taxon>
        <taxon>Oryzeae</taxon>
        <taxon>Oryzinae</taxon>
        <taxon>Oryza</taxon>
        <taxon>Oryza meyeriana</taxon>
    </lineage>
</organism>
<dbReference type="AlphaFoldDB" id="A0A6G1CKW5"/>
<accession>A0A6G1CKW5</accession>
<reference evidence="1 2" key="1">
    <citation type="submission" date="2019-11" db="EMBL/GenBank/DDBJ databases">
        <title>Whole genome sequence of Oryza granulata.</title>
        <authorList>
            <person name="Li W."/>
        </authorList>
    </citation>
    <scope>NUCLEOTIDE SEQUENCE [LARGE SCALE GENOMIC DNA]</scope>
    <source>
        <strain evidence="2">cv. Menghai</strain>
        <tissue evidence="1">Leaf</tissue>
    </source>
</reference>
<evidence type="ECO:0000313" key="2">
    <source>
        <dbReference type="Proteomes" id="UP000479710"/>
    </source>
</evidence>
<gene>
    <name evidence="1" type="ORF">E2562_037957</name>
</gene>
<comment type="caution">
    <text evidence="1">The sequence shown here is derived from an EMBL/GenBank/DDBJ whole genome shotgun (WGS) entry which is preliminary data.</text>
</comment>
<proteinExistence type="predicted"/>
<dbReference type="EMBL" id="SPHZ02000009">
    <property type="protein sequence ID" value="KAF0901098.1"/>
    <property type="molecule type" value="Genomic_DNA"/>
</dbReference>
<name>A0A6G1CKW5_9ORYZ</name>
<dbReference type="Proteomes" id="UP000479710">
    <property type="component" value="Unassembled WGS sequence"/>
</dbReference>
<protein>
    <submittedName>
        <fullName evidence="1">Uncharacterized protein</fullName>
    </submittedName>
</protein>
<keyword evidence="2" id="KW-1185">Reference proteome</keyword>
<evidence type="ECO:0000313" key="1">
    <source>
        <dbReference type="EMBL" id="KAF0901098.1"/>
    </source>
</evidence>
<sequence>MIWAHAARAFAWEGFWRGRRCAGGARTGEGFHAGGARVGWAWWRNEARAQRITMVRDFRGKK</sequence>